<protein>
    <submittedName>
        <fullName evidence="2">Uncharacterized protein</fullName>
    </submittedName>
</protein>
<organism evidence="2 3">
    <name type="scientific">Mytilus edulis</name>
    <name type="common">Blue mussel</name>
    <dbReference type="NCBI Taxonomy" id="6550"/>
    <lineage>
        <taxon>Eukaryota</taxon>
        <taxon>Metazoa</taxon>
        <taxon>Spiralia</taxon>
        <taxon>Lophotrochozoa</taxon>
        <taxon>Mollusca</taxon>
        <taxon>Bivalvia</taxon>
        <taxon>Autobranchia</taxon>
        <taxon>Pteriomorphia</taxon>
        <taxon>Mytilida</taxon>
        <taxon>Mytiloidea</taxon>
        <taxon>Mytilidae</taxon>
        <taxon>Mytilinae</taxon>
        <taxon>Mytilus</taxon>
    </lineage>
</organism>
<accession>A0A8S3QTJ6</accession>
<feature type="compositionally biased region" description="Low complexity" evidence="1">
    <location>
        <begin position="149"/>
        <end position="161"/>
    </location>
</feature>
<gene>
    <name evidence="2" type="ORF">MEDL_14742</name>
</gene>
<feature type="region of interest" description="Disordered" evidence="1">
    <location>
        <begin position="134"/>
        <end position="169"/>
    </location>
</feature>
<evidence type="ECO:0000313" key="3">
    <source>
        <dbReference type="Proteomes" id="UP000683360"/>
    </source>
</evidence>
<reference evidence="2" key="1">
    <citation type="submission" date="2021-03" db="EMBL/GenBank/DDBJ databases">
        <authorList>
            <person name="Bekaert M."/>
        </authorList>
    </citation>
    <scope>NUCLEOTIDE SEQUENCE</scope>
</reference>
<evidence type="ECO:0000256" key="1">
    <source>
        <dbReference type="SAM" id="MobiDB-lite"/>
    </source>
</evidence>
<dbReference type="AlphaFoldDB" id="A0A8S3QTJ6"/>
<dbReference type="EMBL" id="CAJPWZ010000731">
    <property type="protein sequence ID" value="CAG2200068.1"/>
    <property type="molecule type" value="Genomic_DNA"/>
</dbReference>
<keyword evidence="3" id="KW-1185">Reference proteome</keyword>
<comment type="caution">
    <text evidence="2">The sequence shown here is derived from an EMBL/GenBank/DDBJ whole genome shotgun (WGS) entry which is preliminary data.</text>
</comment>
<dbReference type="OrthoDB" id="10516863at2759"/>
<dbReference type="Proteomes" id="UP000683360">
    <property type="component" value="Unassembled WGS sequence"/>
</dbReference>
<evidence type="ECO:0000313" key="2">
    <source>
        <dbReference type="EMBL" id="CAG2200068.1"/>
    </source>
</evidence>
<proteinExistence type="predicted"/>
<feature type="compositionally biased region" description="Acidic residues" evidence="1">
    <location>
        <begin position="217"/>
        <end position="235"/>
    </location>
</feature>
<sequence>MLLTTPAYKGNAGPICILRPEKTSIVDLKFDKMSIVDNEKQRTRELIGLKTGKASETPQRLVQQDVDETGPSVINNIGKGQPEMTLQCKDVDEISDMDDVNKRQIESHTEIIANLAANMRTVQDAVTQKNVHETKSNTNTKMDKDDNEVNLINNNNESDLSGNGLEDISDDDELNIDDIIDAMDDAENKAFLYELEKNVEQEKYVHIESAPVKESDGQQDDTSEADISLESDDSDNVPVRGSARSRKSLALYTSGDYDVSKSVVIVKSEWKQKIDCITDLVDTDLLWI</sequence>
<name>A0A8S3QTJ6_MYTED</name>
<feature type="region of interest" description="Disordered" evidence="1">
    <location>
        <begin position="208"/>
        <end position="241"/>
    </location>
</feature>